<dbReference type="SUPFAM" id="SSF109604">
    <property type="entry name" value="HD-domain/PDEase-like"/>
    <property type="match status" value="1"/>
</dbReference>
<dbReference type="RefSeq" id="WP_003179514.1">
    <property type="nucleotide sequence ID" value="NZ_CM001558.1"/>
</dbReference>
<dbReference type="InterPro" id="IPR006674">
    <property type="entry name" value="HD_domain"/>
</dbReference>
<sequence>MIDEPFFPYQSLASDLLAFLPEDSTDGSHDLSHIHRVWINVRRLQEKEGGDLEALLAATILHDCVAVEKSSPLRAQASTLSAKKAASILERMSWSTSRIELVAHAVKTHSFSAGFEPLTLEAKILQDSDRLDAIGMVGVARCFYVSGRMGSALYDVKNPSAVGRDYQDKRFTIEHFHTKLLKLASGFQTAEGARLAAVRHARLNSFLNDFMEEIGAPSWNSDCASINPNPPQPR</sequence>
<dbReference type="HOGENOM" id="CLU_036524_3_0_6"/>
<accession>J2MLJ4</accession>
<dbReference type="Pfam" id="PF01966">
    <property type="entry name" value="HD"/>
    <property type="match status" value="1"/>
</dbReference>
<dbReference type="PANTHER" id="PTHR33594">
    <property type="entry name" value="SUPERFAMILY HYDROLASE, PUTATIVE (AFU_ORTHOLOGUE AFUA_1G03035)-RELATED"/>
    <property type="match status" value="1"/>
</dbReference>
<organism evidence="2">
    <name type="scientific">Pseudomonas fluorescens (strain Q2-87)</name>
    <dbReference type="NCBI Taxonomy" id="1038922"/>
    <lineage>
        <taxon>Bacteria</taxon>
        <taxon>Pseudomonadati</taxon>
        <taxon>Pseudomonadota</taxon>
        <taxon>Gammaproteobacteria</taxon>
        <taxon>Pseudomonadales</taxon>
        <taxon>Pseudomonadaceae</taxon>
        <taxon>Pseudomonas</taxon>
    </lineage>
</organism>
<reference evidence="2" key="1">
    <citation type="journal article" date="2012" name="PLoS Genet.">
        <title>Comparative Genomics of Plant-Associated Pseudomonas spp.: Insights into Diversity and Inheritance of Traits Involved in Multitrophic Interactions.</title>
        <authorList>
            <person name="Loper J.E."/>
            <person name="Hassan K.A."/>
            <person name="Mavrodi D.V."/>
            <person name="Davis E.W.II."/>
            <person name="Lim C.K."/>
            <person name="Shaffer B.T."/>
            <person name="Elbourne L.D."/>
            <person name="Stockwell V.O."/>
            <person name="Hartney S.L."/>
            <person name="Breakwell K."/>
            <person name="Henkels M.D."/>
            <person name="Tetu S.G."/>
            <person name="Rangel L.I."/>
            <person name="Kidarsa T.A."/>
            <person name="Wilson N.L."/>
            <person name="van de Mortel J.E."/>
            <person name="Song C."/>
            <person name="Blumhagen R."/>
            <person name="Radune D."/>
            <person name="Hostetler J.B."/>
            <person name="Brinkac L.M."/>
            <person name="Durkin A.S."/>
            <person name="Kluepfel D.A."/>
            <person name="Wechter W.P."/>
            <person name="Anderson A.J."/>
            <person name="Kim Y.C."/>
            <person name="Pierson L.S.III."/>
            <person name="Pierson E.A."/>
            <person name="Lindow S.E."/>
            <person name="Kobayashi D.Y."/>
            <person name="Raaijmakers J.M."/>
            <person name="Weller D.M."/>
            <person name="Thomashow L.S."/>
            <person name="Allen A.E."/>
            <person name="Paulsen I.T."/>
        </authorList>
    </citation>
    <scope>NUCLEOTIDE SEQUENCE [LARGE SCALE GENOMIC DNA]</scope>
    <source>
        <strain evidence="2">Q2-87</strain>
    </source>
</reference>
<dbReference type="Proteomes" id="UP000007289">
    <property type="component" value="Chromosome"/>
</dbReference>
<dbReference type="SMART" id="SM00471">
    <property type="entry name" value="HDc"/>
    <property type="match status" value="1"/>
</dbReference>
<gene>
    <name evidence="2" type="ORF">PflQ2_1596</name>
</gene>
<dbReference type="Gene3D" id="1.10.3210.50">
    <property type="match status" value="1"/>
</dbReference>
<dbReference type="CDD" id="cd00077">
    <property type="entry name" value="HDc"/>
    <property type="match status" value="1"/>
</dbReference>
<dbReference type="EMBL" id="AGBM01000001">
    <property type="protein sequence ID" value="EJL01727.1"/>
    <property type="molecule type" value="Genomic_DNA"/>
</dbReference>
<dbReference type="PANTHER" id="PTHR33594:SF1">
    <property type="entry name" value="HD_PDEASE DOMAIN-CONTAINING PROTEIN"/>
    <property type="match status" value="1"/>
</dbReference>
<dbReference type="InterPro" id="IPR003607">
    <property type="entry name" value="HD/PDEase_dom"/>
</dbReference>
<feature type="domain" description="HD/PDEase" evidence="1">
    <location>
        <begin position="26"/>
        <end position="143"/>
    </location>
</feature>
<dbReference type="eggNOG" id="COG1418">
    <property type="taxonomic scope" value="Bacteria"/>
</dbReference>
<comment type="caution">
    <text evidence="2">The sequence shown here is derived from an EMBL/GenBank/DDBJ whole genome shotgun (WGS) entry which is preliminary data.</text>
</comment>
<dbReference type="AlphaFoldDB" id="J2MLJ4"/>
<protein>
    <submittedName>
        <fullName evidence="2">HD domain protein</fullName>
    </submittedName>
</protein>
<name>J2MLJ4_PSEFQ</name>
<proteinExistence type="predicted"/>
<evidence type="ECO:0000259" key="1">
    <source>
        <dbReference type="SMART" id="SM00471"/>
    </source>
</evidence>
<evidence type="ECO:0000313" key="2">
    <source>
        <dbReference type="EMBL" id="EJL01727.1"/>
    </source>
</evidence>